<comment type="similarity">
    <text evidence="10">Belongs to the iron/ascorbate-dependent oxidoreductase family. GA2OX subfamily.</text>
</comment>
<organism evidence="14 15">
    <name type="scientific">Rosa chinensis</name>
    <name type="common">China rose</name>
    <dbReference type="NCBI Taxonomy" id="74649"/>
    <lineage>
        <taxon>Eukaryota</taxon>
        <taxon>Viridiplantae</taxon>
        <taxon>Streptophyta</taxon>
        <taxon>Embryophyta</taxon>
        <taxon>Tracheophyta</taxon>
        <taxon>Spermatophyta</taxon>
        <taxon>Magnoliopsida</taxon>
        <taxon>eudicotyledons</taxon>
        <taxon>Gunneridae</taxon>
        <taxon>Pentapetalae</taxon>
        <taxon>rosids</taxon>
        <taxon>fabids</taxon>
        <taxon>Rosales</taxon>
        <taxon>Rosaceae</taxon>
        <taxon>Rosoideae</taxon>
        <taxon>Rosoideae incertae sedis</taxon>
        <taxon>Rosa</taxon>
    </lineage>
</organism>
<dbReference type="InterPro" id="IPR050231">
    <property type="entry name" value="Iron_ascorbate_oxido_reductase"/>
</dbReference>
<evidence type="ECO:0000259" key="13">
    <source>
        <dbReference type="PROSITE" id="PS51471"/>
    </source>
</evidence>
<dbReference type="PROSITE" id="PS51471">
    <property type="entry name" value="FE2OG_OXY"/>
    <property type="match status" value="1"/>
</dbReference>
<name>A0A2P6Q5L1_ROSCH</name>
<comment type="cofactor">
    <cofactor evidence="1">
        <name>Fe cation</name>
        <dbReference type="ChEBI" id="CHEBI:24875"/>
    </cofactor>
</comment>
<comment type="caution">
    <text evidence="14">The sequence shown here is derived from an EMBL/GenBank/DDBJ whole genome shotgun (WGS) entry which is preliminary data.</text>
</comment>
<dbReference type="InterPro" id="IPR026992">
    <property type="entry name" value="DIOX_N"/>
</dbReference>
<dbReference type="FunFam" id="2.60.120.330:FF:000014">
    <property type="entry name" value="Gibberellin 2-beta-dioxygenase 1"/>
    <property type="match status" value="1"/>
</dbReference>
<gene>
    <name evidence="14" type="ORF">RchiOBHm_Chr5g0014211</name>
</gene>
<dbReference type="GO" id="GO:0046872">
    <property type="term" value="F:metal ion binding"/>
    <property type="evidence" value="ECO:0007669"/>
    <property type="project" value="UniProtKB-KW"/>
</dbReference>
<evidence type="ECO:0000256" key="11">
    <source>
        <dbReference type="ARBA" id="ARBA00066708"/>
    </source>
</evidence>
<evidence type="ECO:0000256" key="6">
    <source>
        <dbReference type="ARBA" id="ARBA00023004"/>
    </source>
</evidence>
<dbReference type="Pfam" id="PF03171">
    <property type="entry name" value="2OG-FeII_Oxy"/>
    <property type="match status" value="1"/>
</dbReference>
<comment type="pathway">
    <text evidence="2">Hormone biosynthesis.</text>
</comment>
<dbReference type="PANTHER" id="PTHR47990">
    <property type="entry name" value="2-OXOGLUTARATE (2OG) AND FE(II)-DEPENDENT OXYGENASE SUPERFAMILY PROTEIN-RELATED"/>
    <property type="match status" value="1"/>
</dbReference>
<keyword evidence="4 14" id="KW-0223">Dioxygenase</keyword>
<accession>A0A2P6Q5L1</accession>
<evidence type="ECO:0000256" key="3">
    <source>
        <dbReference type="ARBA" id="ARBA00022723"/>
    </source>
</evidence>
<evidence type="ECO:0000256" key="12">
    <source>
        <dbReference type="RuleBase" id="RU003682"/>
    </source>
</evidence>
<evidence type="ECO:0000256" key="10">
    <source>
        <dbReference type="ARBA" id="ARBA00061282"/>
    </source>
</evidence>
<evidence type="ECO:0000256" key="9">
    <source>
        <dbReference type="ARBA" id="ARBA00055835"/>
    </source>
</evidence>
<dbReference type="InterPro" id="IPR044861">
    <property type="entry name" value="IPNS-like_FE2OG_OXY"/>
</dbReference>
<evidence type="ECO:0000256" key="7">
    <source>
        <dbReference type="ARBA" id="ARBA00037909"/>
    </source>
</evidence>
<evidence type="ECO:0000256" key="5">
    <source>
        <dbReference type="ARBA" id="ARBA00023002"/>
    </source>
</evidence>
<feature type="domain" description="Fe2OG dioxygenase" evidence="13">
    <location>
        <begin position="176"/>
        <end position="282"/>
    </location>
</feature>
<protein>
    <recommendedName>
        <fullName evidence="11">gibberellin 2beta-dioxygenase</fullName>
        <ecNumber evidence="11">1.14.11.13</ecNumber>
    </recommendedName>
</protein>
<dbReference type="GO" id="GO:0045543">
    <property type="term" value="F:gibberellin 2-beta-dioxygenase activity"/>
    <property type="evidence" value="ECO:0007669"/>
    <property type="project" value="UniProtKB-EC"/>
</dbReference>
<evidence type="ECO:0000313" key="15">
    <source>
        <dbReference type="Proteomes" id="UP000238479"/>
    </source>
</evidence>
<evidence type="ECO:0000256" key="4">
    <source>
        <dbReference type="ARBA" id="ARBA00022964"/>
    </source>
</evidence>
<dbReference type="OMA" id="AVKNMCY"/>
<dbReference type="OrthoDB" id="288590at2759"/>
<dbReference type="STRING" id="74649.A0A2P6Q5L1"/>
<proteinExistence type="inferred from homology"/>
<keyword evidence="5 12" id="KW-0560">Oxidoreductase</keyword>
<sequence length="334" mass="37149">MVVLSQPAALNHFSLIKSCKPTSLFSGIPVVDLSDPDAKSQIIKACKEYGLFKVVNHGVPLEFMTTLEAQALKFFNLPESEKDRAGPADPFGYGSKRIGPNGDVGWIEYILLNANPEIISHKSHSIFKNNPEIFRSAVEDYISAVKKMTCEVLEMVADALGIDQRNALSKLLRDEKSDSCFRLNYYPPCPELQALSGRNLIGFGEHTDPQIISVLRSNNTASLQISLKDGTWVSVPPDQTSFFINVGDCLQVMTNGRFKSVKHRVLADTVSSRISMIYFGGPPLNEKITPLASVMAEGEESLYKEFTWSEYKKSAYKSRLADYRLGLFEKSFGQ</sequence>
<dbReference type="EMBL" id="PDCK01000043">
    <property type="protein sequence ID" value="PRQ29467.1"/>
    <property type="molecule type" value="Genomic_DNA"/>
</dbReference>
<dbReference type="InterPro" id="IPR027443">
    <property type="entry name" value="IPNS-like_sf"/>
</dbReference>
<comment type="function">
    <text evidence="9">Catalyzes the 2-beta-hydroxylation of several biologically active gibberellins, leading to the homeostatic regulation of their endogenous level. Catabolism of gibberellins (GAs) plays a central role in plant development. Converts GA9/GA20 to GA51/GA29 and GA4/GA1 to GA34/GA8.</text>
</comment>
<dbReference type="Gramene" id="PRQ29467">
    <property type="protein sequence ID" value="PRQ29467"/>
    <property type="gene ID" value="RchiOBHm_Chr5g0014211"/>
</dbReference>
<reference evidence="14 15" key="1">
    <citation type="journal article" date="2018" name="Nat. Genet.">
        <title>The Rosa genome provides new insights in the design of modern roses.</title>
        <authorList>
            <person name="Bendahmane M."/>
        </authorList>
    </citation>
    <scope>NUCLEOTIDE SEQUENCE [LARGE SCALE GENOMIC DNA]</scope>
    <source>
        <strain evidence="15">cv. Old Blush</strain>
    </source>
</reference>
<dbReference type="EC" id="1.14.11.13" evidence="11"/>
<evidence type="ECO:0000256" key="2">
    <source>
        <dbReference type="ARBA" id="ARBA00004972"/>
    </source>
</evidence>
<keyword evidence="3 12" id="KW-0479">Metal-binding</keyword>
<dbReference type="AlphaFoldDB" id="A0A2P6Q5L1"/>
<evidence type="ECO:0000256" key="8">
    <source>
        <dbReference type="ARBA" id="ARBA00052204"/>
    </source>
</evidence>
<evidence type="ECO:0000313" key="14">
    <source>
        <dbReference type="EMBL" id="PRQ29467.1"/>
    </source>
</evidence>
<dbReference type="InterPro" id="IPR005123">
    <property type="entry name" value="Oxoglu/Fe-dep_dioxygenase_dom"/>
</dbReference>
<comment type="pathway">
    <text evidence="7">Plant hormone biosynthesis; gibberellin biosynthesis.</text>
</comment>
<evidence type="ECO:0000256" key="1">
    <source>
        <dbReference type="ARBA" id="ARBA00001962"/>
    </source>
</evidence>
<comment type="catalytic activity">
    <reaction evidence="8">
        <text>gibberellin A1 + 2-oxoglutarate + O2 = gibberellin A8 + succinate + CO2</text>
        <dbReference type="Rhea" id="RHEA:15005"/>
        <dbReference type="ChEBI" id="CHEBI:15379"/>
        <dbReference type="ChEBI" id="CHEBI:16526"/>
        <dbReference type="ChEBI" id="CHEBI:16810"/>
        <dbReference type="ChEBI" id="CHEBI:30031"/>
        <dbReference type="ChEBI" id="CHEBI:58524"/>
        <dbReference type="ChEBI" id="CHEBI:58594"/>
        <dbReference type="EC" id="1.14.11.13"/>
    </reaction>
</comment>
<dbReference type="Gene3D" id="2.60.120.330">
    <property type="entry name" value="B-lactam Antibiotic, Isopenicillin N Synthase, Chain"/>
    <property type="match status" value="1"/>
</dbReference>
<dbReference type="PRINTS" id="PR00682">
    <property type="entry name" value="IPNSYNTHASE"/>
</dbReference>
<keyword evidence="6 12" id="KW-0408">Iron</keyword>
<dbReference type="Pfam" id="PF14226">
    <property type="entry name" value="DIOX_N"/>
    <property type="match status" value="1"/>
</dbReference>
<dbReference type="Proteomes" id="UP000238479">
    <property type="component" value="Chromosome 5"/>
</dbReference>
<dbReference type="SUPFAM" id="SSF51197">
    <property type="entry name" value="Clavaminate synthase-like"/>
    <property type="match status" value="1"/>
</dbReference>
<keyword evidence="15" id="KW-1185">Reference proteome</keyword>